<dbReference type="PROSITE" id="PS00764">
    <property type="entry name" value="ENDONUCLEASE_III_1"/>
    <property type="match status" value="1"/>
</dbReference>
<comment type="function">
    <text evidence="2">Adenine glycosylase active on G-A mispairs. MutY also corrects error-prone DNA synthesis past GO lesions which are due to the oxidatively damaged form of guanine: 7,8-dihydro-8-oxoguanine (8-oxo-dGTP).</text>
</comment>
<dbReference type="InterPro" id="IPR015797">
    <property type="entry name" value="NUDIX_hydrolase-like_dom_sf"/>
</dbReference>
<evidence type="ECO:0000313" key="17">
    <source>
        <dbReference type="Proteomes" id="UP000623795"/>
    </source>
</evidence>
<evidence type="ECO:0000256" key="4">
    <source>
        <dbReference type="ARBA" id="ARBA00012045"/>
    </source>
</evidence>
<comment type="caution">
    <text evidence="16">The sequence shown here is derived from an EMBL/GenBank/DDBJ whole genome shotgun (WGS) entry which is preliminary data.</text>
</comment>
<evidence type="ECO:0000256" key="13">
    <source>
        <dbReference type="ARBA" id="ARBA00023295"/>
    </source>
</evidence>
<dbReference type="InterPro" id="IPR003265">
    <property type="entry name" value="HhH-GPD_domain"/>
</dbReference>
<accession>A0ABX1Q145</accession>
<dbReference type="SUPFAM" id="SSF48150">
    <property type="entry name" value="DNA-glycosylase"/>
    <property type="match status" value="1"/>
</dbReference>
<dbReference type="InterPro" id="IPR003651">
    <property type="entry name" value="Endonuclease3_FeS-loop_motif"/>
</dbReference>
<dbReference type="CDD" id="cd03431">
    <property type="entry name" value="NUDIX_DNA_Glycosylase_C-MutY"/>
    <property type="match status" value="1"/>
</dbReference>
<evidence type="ECO:0000256" key="8">
    <source>
        <dbReference type="ARBA" id="ARBA00022763"/>
    </source>
</evidence>
<protein>
    <recommendedName>
        <fullName evidence="5 14">Adenine DNA glycosylase</fullName>
        <ecNumber evidence="4 14">3.2.2.31</ecNumber>
    </recommendedName>
</protein>
<gene>
    <name evidence="16" type="primary">mutY</name>
    <name evidence="16" type="ORF">GPA22_17035</name>
</gene>
<evidence type="ECO:0000256" key="10">
    <source>
        <dbReference type="ARBA" id="ARBA00023004"/>
    </source>
</evidence>
<dbReference type="Pfam" id="PF00633">
    <property type="entry name" value="HHH"/>
    <property type="match status" value="1"/>
</dbReference>
<dbReference type="InterPro" id="IPR029119">
    <property type="entry name" value="MutY_C"/>
</dbReference>
<evidence type="ECO:0000259" key="15">
    <source>
        <dbReference type="SMART" id="SM00478"/>
    </source>
</evidence>
<evidence type="ECO:0000256" key="2">
    <source>
        <dbReference type="ARBA" id="ARBA00002933"/>
    </source>
</evidence>
<dbReference type="Gene3D" id="1.10.1670.10">
    <property type="entry name" value="Helix-hairpin-Helix base-excision DNA repair enzymes (C-terminal)"/>
    <property type="match status" value="1"/>
</dbReference>
<evidence type="ECO:0000256" key="9">
    <source>
        <dbReference type="ARBA" id="ARBA00022801"/>
    </source>
</evidence>
<dbReference type="EC" id="3.2.2.31" evidence="4 14"/>
<keyword evidence="17" id="KW-1185">Reference proteome</keyword>
<evidence type="ECO:0000256" key="11">
    <source>
        <dbReference type="ARBA" id="ARBA00023014"/>
    </source>
</evidence>
<dbReference type="Pfam" id="PF00730">
    <property type="entry name" value="HhH-GPD"/>
    <property type="match status" value="1"/>
</dbReference>
<evidence type="ECO:0000256" key="6">
    <source>
        <dbReference type="ARBA" id="ARBA00022485"/>
    </source>
</evidence>
<keyword evidence="11" id="KW-0411">Iron-sulfur</keyword>
<dbReference type="RefSeq" id="WP_169257259.1">
    <property type="nucleotide sequence ID" value="NZ_WTVN01000030.1"/>
</dbReference>
<sequence length="364" mass="39602">MDDTTQDGDFATRLIAWHRKHGRHDLPWQATRDPYRIWLSEIMLQQTQVDTVIPYYARFLARFPDLASLAAAPVDDVLALWSGLGYYARARNLHKAAQAVVAQHGGAFPRRAAEIAELPGIGRSTAAAIAAFAFGERAAILDGNVKRVLCRAFGIDGFPGERAVEQRLWALAEALLPQTGIGTYIQAQMDLGATLCTRGRPACGRCPMAEICVALRDERVAELPAARPKKAVPQRHARVAVIVADGRVLLERRPPSGIWGGLLALPEVPEHEADAARWVAARYGLTPRGATTLAPLNHAFTHFRLEITPVRVDVAPAGHAVADGDHRWLALADLEGAGLPTPVRRILTELARAPQEAPQGRLAF</sequence>
<dbReference type="Gene3D" id="3.90.79.10">
    <property type="entry name" value="Nucleoside Triphosphate Pyrophosphohydrolase"/>
    <property type="match status" value="1"/>
</dbReference>
<evidence type="ECO:0000256" key="14">
    <source>
        <dbReference type="RuleBase" id="RU365096"/>
    </source>
</evidence>
<dbReference type="CDD" id="cd00056">
    <property type="entry name" value="ENDO3c"/>
    <property type="match status" value="1"/>
</dbReference>
<dbReference type="Gene3D" id="1.10.340.30">
    <property type="entry name" value="Hypothetical protein, domain 2"/>
    <property type="match status" value="1"/>
</dbReference>
<proteinExistence type="inferred from homology"/>
<dbReference type="InterPro" id="IPR011257">
    <property type="entry name" value="DNA_glycosylase"/>
</dbReference>
<dbReference type="EMBL" id="WTVN01000030">
    <property type="protein sequence ID" value="NMG45421.1"/>
    <property type="molecule type" value="Genomic_DNA"/>
</dbReference>
<dbReference type="SMART" id="SM00478">
    <property type="entry name" value="ENDO3c"/>
    <property type="match status" value="1"/>
</dbReference>
<dbReference type="PROSITE" id="PS01155">
    <property type="entry name" value="ENDONUCLEASE_III_2"/>
    <property type="match status" value="1"/>
</dbReference>
<keyword evidence="10 14" id="KW-0408">Iron</keyword>
<dbReference type="PANTHER" id="PTHR42944">
    <property type="entry name" value="ADENINE DNA GLYCOSYLASE"/>
    <property type="match status" value="1"/>
</dbReference>
<evidence type="ECO:0000256" key="5">
    <source>
        <dbReference type="ARBA" id="ARBA00022023"/>
    </source>
</evidence>
<dbReference type="Proteomes" id="UP000623795">
    <property type="component" value="Unassembled WGS sequence"/>
</dbReference>
<comment type="similarity">
    <text evidence="3 14">Belongs to the Nth/MutY family.</text>
</comment>
<dbReference type="Pfam" id="PF14815">
    <property type="entry name" value="NUDIX_4"/>
    <property type="match status" value="1"/>
</dbReference>
<reference evidence="16 17" key="1">
    <citation type="submission" date="2019-12" db="EMBL/GenBank/DDBJ databases">
        <title>Comparative genomics gives insights into the taxonomy of the Azoarcus-Aromatoleum group and reveals separate origins of nif in the plant-associated Azoarcus and non-plant-associated Aromatoleum sub-groups.</title>
        <authorList>
            <person name="Lafos M."/>
            <person name="Maluk M."/>
            <person name="Batista M."/>
            <person name="Junghare M."/>
            <person name="Carmona M."/>
            <person name="Faoro H."/>
            <person name="Cruz L.M."/>
            <person name="Battistoni F."/>
            <person name="De Souza E."/>
            <person name="Pedrosa F."/>
            <person name="Chen W.-M."/>
            <person name="Poole P.S."/>
            <person name="Dixon R.A."/>
            <person name="James E.K."/>
        </authorList>
    </citation>
    <scope>NUCLEOTIDE SEQUENCE [LARGE SCALE GENOMIC DNA]</scope>
    <source>
        <strain evidence="16 17">Td21</strain>
    </source>
</reference>
<name>A0ABX1Q145_9RHOO</name>
<dbReference type="Pfam" id="PF10576">
    <property type="entry name" value="EndIII_4Fe-2S"/>
    <property type="match status" value="1"/>
</dbReference>
<keyword evidence="13 14" id="KW-0326">Glycosidase</keyword>
<dbReference type="NCBIfam" id="TIGR01084">
    <property type="entry name" value="mutY"/>
    <property type="match status" value="1"/>
</dbReference>
<dbReference type="SUPFAM" id="SSF55811">
    <property type="entry name" value="Nudix"/>
    <property type="match status" value="1"/>
</dbReference>
<keyword evidence="12" id="KW-0234">DNA repair</keyword>
<dbReference type="InterPro" id="IPR023170">
    <property type="entry name" value="HhH_base_excis_C"/>
</dbReference>
<dbReference type="PANTHER" id="PTHR42944:SF1">
    <property type="entry name" value="ADENINE DNA GLYCOSYLASE"/>
    <property type="match status" value="1"/>
</dbReference>
<dbReference type="InterPro" id="IPR005760">
    <property type="entry name" value="A/G_AdeGlyc_MutY"/>
</dbReference>
<evidence type="ECO:0000256" key="12">
    <source>
        <dbReference type="ARBA" id="ARBA00023204"/>
    </source>
</evidence>
<keyword evidence="9" id="KW-0378">Hydrolase</keyword>
<dbReference type="InterPro" id="IPR044298">
    <property type="entry name" value="MIG/MutY"/>
</dbReference>
<comment type="cofactor">
    <cofactor evidence="14">
        <name>[4Fe-4S] cluster</name>
        <dbReference type="ChEBI" id="CHEBI:49883"/>
    </cofactor>
    <text evidence="14">Binds 1 [4Fe-4S] cluster.</text>
</comment>
<evidence type="ECO:0000313" key="16">
    <source>
        <dbReference type="EMBL" id="NMG45421.1"/>
    </source>
</evidence>
<organism evidence="16 17">
    <name type="scientific">Aromatoleum toluvorans</name>
    <dbReference type="NCBI Taxonomy" id="92002"/>
    <lineage>
        <taxon>Bacteria</taxon>
        <taxon>Pseudomonadati</taxon>
        <taxon>Pseudomonadota</taxon>
        <taxon>Betaproteobacteria</taxon>
        <taxon>Rhodocyclales</taxon>
        <taxon>Rhodocyclaceae</taxon>
        <taxon>Aromatoleum</taxon>
    </lineage>
</organism>
<keyword evidence="6" id="KW-0004">4Fe-4S</keyword>
<evidence type="ECO:0000256" key="7">
    <source>
        <dbReference type="ARBA" id="ARBA00022723"/>
    </source>
</evidence>
<keyword evidence="8 14" id="KW-0227">DNA damage</keyword>
<comment type="catalytic activity">
    <reaction evidence="1 14">
        <text>Hydrolyzes free adenine bases from 7,8-dihydro-8-oxoguanine:adenine mismatched double-stranded DNA, leaving an apurinic site.</text>
        <dbReference type="EC" id="3.2.2.31"/>
    </reaction>
</comment>
<dbReference type="InterPro" id="IPR004035">
    <property type="entry name" value="Endouclease-III_FeS-bd_BS"/>
</dbReference>
<evidence type="ECO:0000256" key="1">
    <source>
        <dbReference type="ARBA" id="ARBA00000843"/>
    </source>
</evidence>
<dbReference type="InterPro" id="IPR004036">
    <property type="entry name" value="Endonuclease-III-like_CS2"/>
</dbReference>
<keyword evidence="7" id="KW-0479">Metal-binding</keyword>
<feature type="domain" description="HhH-GPD" evidence="15">
    <location>
        <begin position="43"/>
        <end position="194"/>
    </location>
</feature>
<dbReference type="InterPro" id="IPR000445">
    <property type="entry name" value="HhH_motif"/>
</dbReference>
<evidence type="ECO:0000256" key="3">
    <source>
        <dbReference type="ARBA" id="ARBA00008343"/>
    </source>
</evidence>